<comment type="caution">
    <text evidence="4">The sequence shown here is derived from an EMBL/GenBank/DDBJ whole genome shotgun (WGS) entry which is preliminary data.</text>
</comment>
<comment type="subunit">
    <text evidence="2">Heterohexamer of two PFD-alpha type and four PFD-beta type subunits.</text>
</comment>
<evidence type="ECO:0008006" key="6">
    <source>
        <dbReference type="Google" id="ProtNLM"/>
    </source>
</evidence>
<name>A0ABD1FFI4_HYPHA</name>
<sequence>MLFFWNILLAFSELQEKKIETEQKLRISGIQIENLKRSKQHAIITEREISAIDADTKMYEPVGRMFLLTPKTVVEENLKKKQNVVQEKIKTLEGQMTYLDNSLKEAINSLRELVQQKKDS</sequence>
<proteinExistence type="inferred from homology"/>
<dbReference type="CDD" id="cd23164">
    <property type="entry name" value="Prefoldin_1"/>
    <property type="match status" value="1"/>
</dbReference>
<comment type="similarity">
    <text evidence="1">Belongs to the prefoldin subunit beta family.</text>
</comment>
<dbReference type="Pfam" id="PF01920">
    <property type="entry name" value="Prefoldin_2"/>
    <property type="match status" value="1"/>
</dbReference>
<dbReference type="Gene3D" id="1.10.287.370">
    <property type="match status" value="1"/>
</dbReference>
<keyword evidence="3" id="KW-0143">Chaperone</keyword>
<organism evidence="4 5">
    <name type="scientific">Hypothenemus hampei</name>
    <name type="common">Coffee berry borer</name>
    <dbReference type="NCBI Taxonomy" id="57062"/>
    <lineage>
        <taxon>Eukaryota</taxon>
        <taxon>Metazoa</taxon>
        <taxon>Ecdysozoa</taxon>
        <taxon>Arthropoda</taxon>
        <taxon>Hexapoda</taxon>
        <taxon>Insecta</taxon>
        <taxon>Pterygota</taxon>
        <taxon>Neoptera</taxon>
        <taxon>Endopterygota</taxon>
        <taxon>Coleoptera</taxon>
        <taxon>Polyphaga</taxon>
        <taxon>Cucujiformia</taxon>
        <taxon>Curculionidae</taxon>
        <taxon>Scolytinae</taxon>
        <taxon>Hypothenemus</taxon>
    </lineage>
</organism>
<dbReference type="EMBL" id="JBDJPC010000001">
    <property type="protein sequence ID" value="KAL1517104.1"/>
    <property type="molecule type" value="Genomic_DNA"/>
</dbReference>
<protein>
    <recommendedName>
        <fullName evidence="6">Prefoldin subunit 1</fullName>
    </recommendedName>
</protein>
<evidence type="ECO:0000256" key="3">
    <source>
        <dbReference type="ARBA" id="ARBA00023186"/>
    </source>
</evidence>
<gene>
    <name evidence="4" type="ORF">ABEB36_000912</name>
</gene>
<dbReference type="AlphaFoldDB" id="A0ABD1FFI4"/>
<reference evidence="4 5" key="1">
    <citation type="submission" date="2024-05" db="EMBL/GenBank/DDBJ databases">
        <title>Genetic variation in Jamaican populations of the coffee berry borer (Hypothenemus hampei).</title>
        <authorList>
            <person name="Errbii M."/>
            <person name="Myrie A."/>
        </authorList>
    </citation>
    <scope>NUCLEOTIDE SEQUENCE [LARGE SCALE GENOMIC DNA]</scope>
    <source>
        <strain evidence="4">JA-Hopewell-2020-01-JO</strain>
        <tissue evidence="4">Whole body</tissue>
    </source>
</reference>
<evidence type="ECO:0000256" key="1">
    <source>
        <dbReference type="ARBA" id="ARBA00008045"/>
    </source>
</evidence>
<evidence type="ECO:0000313" key="5">
    <source>
        <dbReference type="Proteomes" id="UP001566132"/>
    </source>
</evidence>
<accession>A0ABD1FFI4</accession>
<dbReference type="InterPro" id="IPR009053">
    <property type="entry name" value="Prefoldin"/>
</dbReference>
<keyword evidence="5" id="KW-1185">Reference proteome</keyword>
<dbReference type="InterPro" id="IPR002777">
    <property type="entry name" value="PFD_beta-like"/>
</dbReference>
<dbReference type="PANTHER" id="PTHR20903:SF0">
    <property type="entry name" value="PREFOLDIN SUBUNIT 1"/>
    <property type="match status" value="1"/>
</dbReference>
<dbReference type="Proteomes" id="UP001566132">
    <property type="component" value="Unassembled WGS sequence"/>
</dbReference>
<dbReference type="PANTHER" id="PTHR20903">
    <property type="entry name" value="PREFOLDIN SUBUNIT 1-RELATED"/>
    <property type="match status" value="1"/>
</dbReference>
<dbReference type="SUPFAM" id="SSF46579">
    <property type="entry name" value="Prefoldin"/>
    <property type="match status" value="1"/>
</dbReference>
<evidence type="ECO:0000313" key="4">
    <source>
        <dbReference type="EMBL" id="KAL1517104.1"/>
    </source>
</evidence>
<evidence type="ECO:0000256" key="2">
    <source>
        <dbReference type="ARBA" id="ARBA00011695"/>
    </source>
</evidence>